<proteinExistence type="predicted"/>
<dbReference type="EMBL" id="BSTI01000007">
    <property type="protein sequence ID" value="GLY67014.1"/>
    <property type="molecule type" value="Genomic_DNA"/>
</dbReference>
<organism evidence="2 3">
    <name type="scientific">Amycolatopsis taiwanensis</name>
    <dbReference type="NCBI Taxonomy" id="342230"/>
    <lineage>
        <taxon>Bacteria</taxon>
        <taxon>Bacillati</taxon>
        <taxon>Actinomycetota</taxon>
        <taxon>Actinomycetes</taxon>
        <taxon>Pseudonocardiales</taxon>
        <taxon>Pseudonocardiaceae</taxon>
        <taxon>Amycolatopsis</taxon>
    </lineage>
</organism>
<evidence type="ECO:0000313" key="2">
    <source>
        <dbReference type="EMBL" id="GLY67014.1"/>
    </source>
</evidence>
<dbReference type="InterPro" id="IPR012296">
    <property type="entry name" value="Nuclease_put_TT1808"/>
</dbReference>
<dbReference type="PANTHER" id="PTHR35400">
    <property type="entry name" value="SLR1083 PROTEIN"/>
    <property type="match status" value="1"/>
</dbReference>
<dbReference type="Proteomes" id="UP001165136">
    <property type="component" value="Unassembled WGS sequence"/>
</dbReference>
<gene>
    <name evidence="2" type="ORF">Atai01_36330</name>
</gene>
<dbReference type="Pfam" id="PF05685">
    <property type="entry name" value="Uma2"/>
    <property type="match status" value="1"/>
</dbReference>
<feature type="domain" description="Putative restriction endonuclease" evidence="1">
    <location>
        <begin position="49"/>
        <end position="195"/>
    </location>
</feature>
<dbReference type="InterPro" id="IPR008538">
    <property type="entry name" value="Uma2"/>
</dbReference>
<evidence type="ECO:0000313" key="3">
    <source>
        <dbReference type="Proteomes" id="UP001165136"/>
    </source>
</evidence>
<reference evidence="2" key="1">
    <citation type="submission" date="2023-03" db="EMBL/GenBank/DDBJ databases">
        <title>Amycolatopsis taiwanensis NBRC 103393.</title>
        <authorList>
            <person name="Ichikawa N."/>
            <person name="Sato H."/>
            <person name="Tonouchi N."/>
        </authorList>
    </citation>
    <scope>NUCLEOTIDE SEQUENCE</scope>
    <source>
        <strain evidence="2">NBRC 103393</strain>
    </source>
</reference>
<keyword evidence="3" id="KW-1185">Reference proteome</keyword>
<dbReference type="AlphaFoldDB" id="A0A9W6VHC7"/>
<dbReference type="SUPFAM" id="SSF52980">
    <property type="entry name" value="Restriction endonuclease-like"/>
    <property type="match status" value="1"/>
</dbReference>
<comment type="caution">
    <text evidence="2">The sequence shown here is derived from an EMBL/GenBank/DDBJ whole genome shotgun (WGS) entry which is preliminary data.</text>
</comment>
<accession>A0A9W6VHC7</accession>
<dbReference type="PANTHER" id="PTHR35400:SF3">
    <property type="entry name" value="SLL1072 PROTEIN"/>
    <property type="match status" value="1"/>
</dbReference>
<dbReference type="CDD" id="cd06260">
    <property type="entry name" value="DUF820-like"/>
    <property type="match status" value="1"/>
</dbReference>
<name>A0A9W6VHC7_9PSEU</name>
<sequence>MAADGPRVEHFDLRYDAARHVRLQPGAHHLDLGKFRHGCSLAWAMPLAGTPPPSYDRNDIADLVNKALVRGLPDEWGIYQTLGLQIAGDERLCLPAFVVVPRDAPRACKTHALSTHALLVVEITSKRNVTADLAAKRDAYARGGVDVYLLIDGWHEPWPRVTVYSEPVDCDYQYSVTKPFGETIHVPKPIDLSLDTSRFH</sequence>
<dbReference type="Gene3D" id="3.90.1570.10">
    <property type="entry name" value="tt1808, chain A"/>
    <property type="match status" value="1"/>
</dbReference>
<protein>
    <recommendedName>
        <fullName evidence="1">Putative restriction endonuclease domain-containing protein</fullName>
    </recommendedName>
</protein>
<evidence type="ECO:0000259" key="1">
    <source>
        <dbReference type="Pfam" id="PF05685"/>
    </source>
</evidence>
<dbReference type="InterPro" id="IPR011335">
    <property type="entry name" value="Restrct_endonuc-II-like"/>
</dbReference>